<dbReference type="InterPro" id="IPR017150">
    <property type="entry name" value="Pept_M20_glutamate_carboxypep"/>
</dbReference>
<dbReference type="PIRSF" id="PIRSF037238">
    <property type="entry name" value="Carboxypeptidase_G2"/>
    <property type="match status" value="1"/>
</dbReference>
<dbReference type="InterPro" id="IPR011650">
    <property type="entry name" value="Peptidase_M20_dimer"/>
</dbReference>
<dbReference type="InterPro" id="IPR050072">
    <property type="entry name" value="Peptidase_M20A"/>
</dbReference>
<evidence type="ECO:0000313" key="9">
    <source>
        <dbReference type="Proteomes" id="UP000612585"/>
    </source>
</evidence>
<dbReference type="GO" id="GO:0004180">
    <property type="term" value="F:carboxypeptidase activity"/>
    <property type="evidence" value="ECO:0007669"/>
    <property type="project" value="UniProtKB-KW"/>
</dbReference>
<dbReference type="SUPFAM" id="SSF53187">
    <property type="entry name" value="Zn-dependent exopeptidases"/>
    <property type="match status" value="1"/>
</dbReference>
<dbReference type="Pfam" id="PF01546">
    <property type="entry name" value="Peptidase_M20"/>
    <property type="match status" value="1"/>
</dbReference>
<dbReference type="SUPFAM" id="SSF55031">
    <property type="entry name" value="Bacterial exopeptidase dimerisation domain"/>
    <property type="match status" value="1"/>
</dbReference>
<dbReference type="EMBL" id="BOPG01000061">
    <property type="protein sequence ID" value="GIJ60988.1"/>
    <property type="molecule type" value="Genomic_DNA"/>
</dbReference>
<keyword evidence="9" id="KW-1185">Reference proteome</keyword>
<dbReference type="Proteomes" id="UP000612585">
    <property type="component" value="Unassembled WGS sequence"/>
</dbReference>
<organism evidence="8 9">
    <name type="scientific">Virgisporangium aurantiacum</name>
    <dbReference type="NCBI Taxonomy" id="175570"/>
    <lineage>
        <taxon>Bacteria</taxon>
        <taxon>Bacillati</taxon>
        <taxon>Actinomycetota</taxon>
        <taxon>Actinomycetes</taxon>
        <taxon>Micromonosporales</taxon>
        <taxon>Micromonosporaceae</taxon>
        <taxon>Virgisporangium</taxon>
    </lineage>
</organism>
<dbReference type="AlphaFoldDB" id="A0A8J4E4G1"/>
<evidence type="ECO:0000313" key="8">
    <source>
        <dbReference type="EMBL" id="GIJ60988.1"/>
    </source>
</evidence>
<dbReference type="Gene3D" id="3.30.70.360">
    <property type="match status" value="1"/>
</dbReference>
<comment type="cofactor">
    <cofactor evidence="1">
        <name>Zn(2+)</name>
        <dbReference type="ChEBI" id="CHEBI:29105"/>
    </cofactor>
</comment>
<dbReference type="Pfam" id="PF07687">
    <property type="entry name" value="M20_dimer"/>
    <property type="match status" value="1"/>
</dbReference>
<evidence type="ECO:0000256" key="5">
    <source>
        <dbReference type="PIRSR" id="PIRSR037238-1"/>
    </source>
</evidence>
<feature type="domain" description="Peptidase M20 dimerisation" evidence="7">
    <location>
        <begin position="153"/>
        <end position="244"/>
    </location>
</feature>
<protein>
    <submittedName>
        <fullName evidence="8">Glutamate carboxypeptidase</fullName>
    </submittedName>
</protein>
<dbReference type="PANTHER" id="PTHR43808:SF9">
    <property type="entry name" value="BLL0789 PROTEIN"/>
    <property type="match status" value="1"/>
</dbReference>
<evidence type="ECO:0000256" key="2">
    <source>
        <dbReference type="ARBA" id="ARBA00022723"/>
    </source>
</evidence>
<evidence type="ECO:0000256" key="3">
    <source>
        <dbReference type="ARBA" id="ARBA00022801"/>
    </source>
</evidence>
<comment type="caution">
    <text evidence="8">The sequence shown here is derived from an EMBL/GenBank/DDBJ whole genome shotgun (WGS) entry which is preliminary data.</text>
</comment>
<reference evidence="8" key="1">
    <citation type="submission" date="2021-01" db="EMBL/GenBank/DDBJ databases">
        <title>Whole genome shotgun sequence of Virgisporangium aurantiacum NBRC 16421.</title>
        <authorList>
            <person name="Komaki H."/>
            <person name="Tamura T."/>
        </authorList>
    </citation>
    <scope>NUCLEOTIDE SEQUENCE</scope>
    <source>
        <strain evidence="8">NBRC 16421</strain>
    </source>
</reference>
<accession>A0A8J4E4G1</accession>
<name>A0A8J4E4G1_9ACTN</name>
<sequence>MINELQQLVEVESPSSDEKATARSADAVTELGERHLGTSPERTGNHLVWRHGPTRILLLGHHDTVWPIGTLERWPFRMNGTRATGPGCFDMKAGLVQMFHALATLPSLDGITVVVNADEEIGSPSSQKLIGDAVSGATAALVCEPSAAGALKTARKGIARYELRITGRAAHTGLDPARGINAGVELAHQTIAVAHLGGGDTTVTPTVLRAGTTTNTVPADASLAVDVRAFEDAEFARVDRALRALRTRVDGTTMTVHGKVHRPPLPPSASAGLFQTAGDVAAELGLRRPDGVAVGGASDGNVTASLGVPTLDGLGAVGGNAHAEGEWVDVAAMAERSTFLAALISRIRRADGTGSSAPGRSSCR</sequence>
<keyword evidence="8" id="KW-0645">Protease</keyword>
<dbReference type="CDD" id="cd03885">
    <property type="entry name" value="M20_CPDG2"/>
    <property type="match status" value="1"/>
</dbReference>
<feature type="active site" evidence="5">
    <location>
        <position position="63"/>
    </location>
</feature>
<feature type="active site" description="Proton acceptor" evidence="5">
    <location>
        <position position="119"/>
    </location>
</feature>
<evidence type="ECO:0000259" key="7">
    <source>
        <dbReference type="Pfam" id="PF07687"/>
    </source>
</evidence>
<proteinExistence type="predicted"/>
<dbReference type="PROSITE" id="PS00758">
    <property type="entry name" value="ARGE_DAPE_CPG2_1"/>
    <property type="match status" value="1"/>
</dbReference>
<evidence type="ECO:0000256" key="1">
    <source>
        <dbReference type="ARBA" id="ARBA00001947"/>
    </source>
</evidence>
<keyword evidence="8" id="KW-0121">Carboxypeptidase</keyword>
<dbReference type="Gene3D" id="3.40.630.10">
    <property type="entry name" value="Zn peptidases"/>
    <property type="match status" value="1"/>
</dbReference>
<keyword evidence="2" id="KW-0479">Metal-binding</keyword>
<dbReference type="InterPro" id="IPR002933">
    <property type="entry name" value="Peptidase_M20"/>
</dbReference>
<feature type="region of interest" description="Disordered" evidence="6">
    <location>
        <begin position="1"/>
        <end position="45"/>
    </location>
</feature>
<gene>
    <name evidence="8" type="ORF">Vau01_085040</name>
</gene>
<dbReference type="GO" id="GO:0046872">
    <property type="term" value="F:metal ion binding"/>
    <property type="evidence" value="ECO:0007669"/>
    <property type="project" value="UniProtKB-KW"/>
</dbReference>
<keyword evidence="4" id="KW-0862">Zinc</keyword>
<dbReference type="RefSeq" id="WP_204005681.1">
    <property type="nucleotide sequence ID" value="NZ_BOPG01000061.1"/>
</dbReference>
<evidence type="ECO:0000256" key="6">
    <source>
        <dbReference type="SAM" id="MobiDB-lite"/>
    </source>
</evidence>
<dbReference type="PANTHER" id="PTHR43808">
    <property type="entry name" value="ACETYLORNITHINE DEACETYLASE"/>
    <property type="match status" value="1"/>
</dbReference>
<evidence type="ECO:0000256" key="4">
    <source>
        <dbReference type="ARBA" id="ARBA00022833"/>
    </source>
</evidence>
<dbReference type="InterPro" id="IPR001261">
    <property type="entry name" value="ArgE/DapE_CS"/>
</dbReference>
<dbReference type="InterPro" id="IPR036264">
    <property type="entry name" value="Bact_exopeptidase_dim_dom"/>
</dbReference>
<keyword evidence="3" id="KW-0378">Hydrolase</keyword>